<evidence type="ECO:0000313" key="1">
    <source>
        <dbReference type="EMBL" id="SFB42710.1"/>
    </source>
</evidence>
<reference evidence="2" key="1">
    <citation type="submission" date="2016-10" db="EMBL/GenBank/DDBJ databases">
        <authorList>
            <person name="Varghese N."/>
            <person name="Submissions S."/>
        </authorList>
    </citation>
    <scope>NUCLEOTIDE SEQUENCE [LARGE SCALE GENOMIC DNA]</scope>
    <source>
        <strain evidence="2">CGMCC 4.3568</strain>
    </source>
</reference>
<dbReference type="Proteomes" id="UP000243799">
    <property type="component" value="Unassembled WGS sequence"/>
</dbReference>
<dbReference type="AlphaFoldDB" id="A0A1I1B252"/>
<dbReference type="RefSeq" id="WP_245788445.1">
    <property type="nucleotide sequence ID" value="NZ_FOKG01000011.1"/>
</dbReference>
<protein>
    <submittedName>
        <fullName evidence="1">Uncharacterized protein</fullName>
    </submittedName>
</protein>
<organism evidence="1 2">
    <name type="scientific">Amycolatopsis marina</name>
    <dbReference type="NCBI Taxonomy" id="490629"/>
    <lineage>
        <taxon>Bacteria</taxon>
        <taxon>Bacillati</taxon>
        <taxon>Actinomycetota</taxon>
        <taxon>Actinomycetes</taxon>
        <taxon>Pseudonocardiales</taxon>
        <taxon>Pseudonocardiaceae</taxon>
        <taxon>Amycolatopsis</taxon>
    </lineage>
</organism>
<evidence type="ECO:0000313" key="2">
    <source>
        <dbReference type="Proteomes" id="UP000243799"/>
    </source>
</evidence>
<sequence length="108" mass="11881">MWRLPFRWAAAPATMTMPATCGEVDVAGAVGRVQECPSLPVARRVLSQAVVKTDLLTLTAHFRDACPGKRYLDCDLDDPAGQSVGAVRPIRDDIVRRVRTLLSEILDY</sequence>
<dbReference type="EMBL" id="FOKG01000011">
    <property type="protein sequence ID" value="SFB42710.1"/>
    <property type="molecule type" value="Genomic_DNA"/>
</dbReference>
<proteinExistence type="predicted"/>
<name>A0A1I1B252_9PSEU</name>
<keyword evidence="2" id="KW-1185">Reference proteome</keyword>
<accession>A0A1I1B252</accession>
<gene>
    <name evidence="1" type="ORF">SAMN05216266_11110</name>
</gene>
<dbReference type="STRING" id="490629.SAMN05216266_11110"/>